<dbReference type="Proteomes" id="UP000887565">
    <property type="component" value="Unplaced"/>
</dbReference>
<dbReference type="WBParaSite" id="nRc.2.0.1.t24669-RA">
    <property type="protein sequence ID" value="nRc.2.0.1.t24669-RA"/>
    <property type="gene ID" value="nRc.2.0.1.g24669"/>
</dbReference>
<proteinExistence type="predicted"/>
<evidence type="ECO:0000256" key="1">
    <source>
        <dbReference type="SAM" id="Phobius"/>
    </source>
</evidence>
<keyword evidence="1" id="KW-0812">Transmembrane</keyword>
<sequence>MAPHSAADTVVAGYTALDFRPYVLLIMINTALILTLILSIVACCDCCMEDDDRDYNAEGRNQRKTNHASLLLTRMYRLVLTAHSHRRANKGVCVHTKV</sequence>
<keyword evidence="1" id="KW-1133">Transmembrane helix</keyword>
<evidence type="ECO:0000313" key="2">
    <source>
        <dbReference type="Proteomes" id="UP000887565"/>
    </source>
</evidence>
<keyword evidence="1" id="KW-0472">Membrane</keyword>
<reference evidence="3" key="1">
    <citation type="submission" date="2022-11" db="UniProtKB">
        <authorList>
            <consortium name="WormBaseParasite"/>
        </authorList>
    </citation>
    <scope>IDENTIFICATION</scope>
</reference>
<dbReference type="AlphaFoldDB" id="A0A915JDS5"/>
<feature type="transmembrane region" description="Helical" evidence="1">
    <location>
        <begin position="22"/>
        <end position="44"/>
    </location>
</feature>
<evidence type="ECO:0000313" key="3">
    <source>
        <dbReference type="WBParaSite" id="nRc.2.0.1.t24669-RA"/>
    </source>
</evidence>
<accession>A0A915JDS5</accession>
<protein>
    <submittedName>
        <fullName evidence="3">Uncharacterized protein</fullName>
    </submittedName>
</protein>
<keyword evidence="2" id="KW-1185">Reference proteome</keyword>
<name>A0A915JDS5_ROMCU</name>
<organism evidence="2 3">
    <name type="scientific">Romanomermis culicivorax</name>
    <name type="common">Nematode worm</name>
    <dbReference type="NCBI Taxonomy" id="13658"/>
    <lineage>
        <taxon>Eukaryota</taxon>
        <taxon>Metazoa</taxon>
        <taxon>Ecdysozoa</taxon>
        <taxon>Nematoda</taxon>
        <taxon>Enoplea</taxon>
        <taxon>Dorylaimia</taxon>
        <taxon>Mermithida</taxon>
        <taxon>Mermithoidea</taxon>
        <taxon>Mermithidae</taxon>
        <taxon>Romanomermis</taxon>
    </lineage>
</organism>